<feature type="transmembrane region" description="Helical" evidence="1">
    <location>
        <begin position="277"/>
        <end position="294"/>
    </location>
</feature>
<protein>
    <submittedName>
        <fullName evidence="4">Acyltransferase 3</fullName>
    </submittedName>
</protein>
<feature type="domain" description="SGNH" evidence="3">
    <location>
        <begin position="408"/>
        <end position="626"/>
    </location>
</feature>
<keyword evidence="4" id="KW-0012">Acyltransferase</keyword>
<dbReference type="GO" id="GO:0016747">
    <property type="term" value="F:acyltransferase activity, transferring groups other than amino-acyl groups"/>
    <property type="evidence" value="ECO:0007669"/>
    <property type="project" value="InterPro"/>
</dbReference>
<keyword evidence="1" id="KW-1133">Transmembrane helix</keyword>
<dbReference type="AlphaFoldDB" id="C4ZJE3"/>
<dbReference type="InterPro" id="IPR050879">
    <property type="entry name" value="Acyltransferase_3"/>
</dbReference>
<proteinExistence type="predicted"/>
<dbReference type="KEGG" id="tmz:Tmz1t_1117"/>
<feature type="transmembrane region" description="Helical" evidence="1">
    <location>
        <begin position="161"/>
        <end position="181"/>
    </location>
</feature>
<dbReference type="PANTHER" id="PTHR23028:SF53">
    <property type="entry name" value="ACYL_TRANSF_3 DOMAIN-CONTAINING PROTEIN"/>
    <property type="match status" value="1"/>
</dbReference>
<dbReference type="Proteomes" id="UP000002186">
    <property type="component" value="Chromosome"/>
</dbReference>
<sequence length="645" mass="72353">MLYRREIDGLRAFAVLPVIFFHAGFETFSGGFVGVDVFFVISGYLITTILLQEFEQEKFSIVGFYERRARRILPALFLVMLVCLPFAWFWLLPGDMKDFSQSLAAVALFSSNILFWSEVDYFDTAAELKPLLHTWSLAVEEQYYVLFPLFLMTVWRFGRKWILALMAIVGTASLVLAEWSSVTNPPAAFYLLPTRGWELLIGGLTALWLTAKAPPRLSLRFQELLSWVGLTLLIYAVFAYTRETTFPSLHTLAPTLGTALIILFASSETYVGRILSIKPLVGVGLISYSAYLWHQPLFSFARHLSLGEPSGTILTTLAVLSLLLAYISWRYVENPFRSRAKISRRTVFLLALFFSIFFVIIGAIGHRTGGFSSRVPRVEGADLPRVNNGWCFYSIDSMRGLSYGADALNCFLGDKESNVKAILFGDSHAGQYEPLWDKAGREAKISIHSVTTNWCYPSLGEGFTGPPSSRAFKQCLFNRSYLKSNLKDYEIAIFAGAWGDVQEKGKIEDSLRVIEYAASIVDLVIVMPSPKAFDSSPLKQYQRSLMRGYEFDITKIPFASDKKNLVANEAIKRFAGNFENVLFVDRDVLFNVDGQPAAITSSGVPFSLDGRHISILGSQAAASAFVRSHHFRLLNDYVGKRPTHQ</sequence>
<accession>C4ZJE3</accession>
<feature type="domain" description="Acyltransferase 3" evidence="2">
    <location>
        <begin position="6"/>
        <end position="329"/>
    </location>
</feature>
<feature type="transmembrane region" description="Helical" evidence="1">
    <location>
        <begin position="221"/>
        <end position="240"/>
    </location>
</feature>
<feature type="transmembrane region" description="Helical" evidence="1">
    <location>
        <begin position="246"/>
        <end position="265"/>
    </location>
</feature>
<feature type="transmembrane region" description="Helical" evidence="1">
    <location>
        <begin position="347"/>
        <end position="365"/>
    </location>
</feature>
<feature type="transmembrane region" description="Helical" evidence="1">
    <location>
        <begin position="72"/>
        <end position="91"/>
    </location>
</feature>
<feature type="transmembrane region" description="Helical" evidence="1">
    <location>
        <begin position="31"/>
        <end position="51"/>
    </location>
</feature>
<gene>
    <name evidence="4" type="ordered locus">Tmz1t_1117</name>
</gene>
<dbReference type="EMBL" id="CP001281">
    <property type="protein sequence ID" value="ACK53876.1"/>
    <property type="molecule type" value="Genomic_DNA"/>
</dbReference>
<name>C4ZJE3_THASP</name>
<dbReference type="GO" id="GO:0009103">
    <property type="term" value="P:lipopolysaccharide biosynthetic process"/>
    <property type="evidence" value="ECO:0007669"/>
    <property type="project" value="TreeGrafter"/>
</dbReference>
<dbReference type="STRING" id="85643.Tmz1t_1117"/>
<organism evidence="4 5">
    <name type="scientific">Thauera aminoaromatica</name>
    <dbReference type="NCBI Taxonomy" id="164330"/>
    <lineage>
        <taxon>Bacteria</taxon>
        <taxon>Pseudomonadati</taxon>
        <taxon>Pseudomonadota</taxon>
        <taxon>Betaproteobacteria</taxon>
        <taxon>Rhodocyclales</taxon>
        <taxon>Zoogloeaceae</taxon>
        <taxon>Thauera</taxon>
    </lineage>
</organism>
<evidence type="ECO:0000259" key="2">
    <source>
        <dbReference type="Pfam" id="PF01757"/>
    </source>
</evidence>
<evidence type="ECO:0000259" key="3">
    <source>
        <dbReference type="Pfam" id="PF19040"/>
    </source>
</evidence>
<dbReference type="GO" id="GO:0016020">
    <property type="term" value="C:membrane"/>
    <property type="evidence" value="ECO:0007669"/>
    <property type="project" value="TreeGrafter"/>
</dbReference>
<dbReference type="PANTHER" id="PTHR23028">
    <property type="entry name" value="ACETYLTRANSFERASE"/>
    <property type="match status" value="1"/>
</dbReference>
<keyword evidence="1" id="KW-0472">Membrane</keyword>
<dbReference type="eggNOG" id="COG1835">
    <property type="taxonomic scope" value="Bacteria"/>
</dbReference>
<reference evidence="5" key="1">
    <citation type="submission" date="2009-05" db="EMBL/GenBank/DDBJ databases">
        <title>Complete sequence of chromosome of Thauera sp. MZ1T.</title>
        <authorList>
            <consortium name="US DOE Joint Genome Institute"/>
            <person name="Lucas S."/>
            <person name="Copeland A."/>
            <person name="Lapidus A."/>
            <person name="Glavina del Rio T."/>
            <person name="Dalin E."/>
            <person name="Tice H."/>
            <person name="Bruce D."/>
            <person name="Goodwin L."/>
            <person name="Pitluck S."/>
            <person name="Sims D."/>
            <person name="Brettin T."/>
            <person name="Detter J.C."/>
            <person name="Han C."/>
            <person name="Larimer F."/>
            <person name="Land M."/>
            <person name="Hauser L."/>
            <person name="Kyrpides N."/>
            <person name="Mikhailova N."/>
            <person name="Sayler G.S."/>
        </authorList>
    </citation>
    <scope>NUCLEOTIDE SEQUENCE [LARGE SCALE GENOMIC DNA]</scope>
    <source>
        <strain evidence="5">MZ1T</strain>
    </source>
</reference>
<feature type="transmembrane region" description="Helical" evidence="1">
    <location>
        <begin position="7"/>
        <end position="25"/>
    </location>
</feature>
<keyword evidence="5" id="KW-1185">Reference proteome</keyword>
<feature type="transmembrane region" description="Helical" evidence="1">
    <location>
        <begin position="103"/>
        <end position="122"/>
    </location>
</feature>
<dbReference type="InterPro" id="IPR043968">
    <property type="entry name" value="SGNH"/>
</dbReference>
<evidence type="ECO:0000313" key="5">
    <source>
        <dbReference type="Proteomes" id="UP000002186"/>
    </source>
</evidence>
<dbReference type="Pfam" id="PF19040">
    <property type="entry name" value="SGNH"/>
    <property type="match status" value="1"/>
</dbReference>
<keyword evidence="4" id="KW-0808">Transferase</keyword>
<evidence type="ECO:0000256" key="1">
    <source>
        <dbReference type="SAM" id="Phobius"/>
    </source>
</evidence>
<feature type="transmembrane region" description="Helical" evidence="1">
    <location>
        <begin position="306"/>
        <end position="327"/>
    </location>
</feature>
<dbReference type="OrthoDB" id="9814807at2"/>
<dbReference type="RefSeq" id="WP_012584861.1">
    <property type="nucleotide sequence ID" value="NC_011662.2"/>
</dbReference>
<feature type="transmembrane region" description="Helical" evidence="1">
    <location>
        <begin position="187"/>
        <end position="209"/>
    </location>
</feature>
<dbReference type="HOGENOM" id="CLU_005679_10_4_4"/>
<evidence type="ECO:0000313" key="4">
    <source>
        <dbReference type="EMBL" id="ACK53876.1"/>
    </source>
</evidence>
<dbReference type="InterPro" id="IPR002656">
    <property type="entry name" value="Acyl_transf_3_dom"/>
</dbReference>
<reference evidence="4 5" key="2">
    <citation type="journal article" date="2012" name="Stand. Genomic Sci.">
        <title>Complete genome sequence of Thauera aminoaromatica strain MZ1T.</title>
        <authorList>
            <person name="Jiang K."/>
            <person name="Sanseverino J."/>
            <person name="Chauhan A."/>
            <person name="Lucas S."/>
            <person name="Copeland A."/>
            <person name="Lapidus A."/>
            <person name="Del Rio T.G."/>
            <person name="Dalin E."/>
            <person name="Tice H."/>
            <person name="Bruce D."/>
            <person name="Goodwin L."/>
            <person name="Pitluck S."/>
            <person name="Sims D."/>
            <person name="Brettin T."/>
            <person name="Detter J.C."/>
            <person name="Han C."/>
            <person name="Chang Y.J."/>
            <person name="Larimer F."/>
            <person name="Land M."/>
            <person name="Hauser L."/>
            <person name="Kyrpides N.C."/>
            <person name="Mikhailova N."/>
            <person name="Moser S."/>
            <person name="Jegier P."/>
            <person name="Close D."/>
            <person name="Debruyn J.M."/>
            <person name="Wang Y."/>
            <person name="Layton A.C."/>
            <person name="Allen M.S."/>
            <person name="Sayler G.S."/>
        </authorList>
    </citation>
    <scope>NUCLEOTIDE SEQUENCE [LARGE SCALE GENOMIC DNA]</scope>
    <source>
        <strain evidence="4 5">MZ1T</strain>
    </source>
</reference>
<dbReference type="Pfam" id="PF01757">
    <property type="entry name" value="Acyl_transf_3"/>
    <property type="match status" value="1"/>
</dbReference>
<keyword evidence="1" id="KW-0812">Transmembrane</keyword>